<protein>
    <submittedName>
        <fullName evidence="1">DUF4861 domain-containing protein</fullName>
    </submittedName>
</protein>
<comment type="caution">
    <text evidence="1">The sequence shown here is derived from an EMBL/GenBank/DDBJ whole genome shotgun (WGS) entry which is preliminary data.</text>
</comment>
<name>A0A7K0G175_9SPHI</name>
<evidence type="ECO:0000313" key="2">
    <source>
        <dbReference type="Proteomes" id="UP000487757"/>
    </source>
</evidence>
<keyword evidence="2" id="KW-1185">Reference proteome</keyword>
<dbReference type="Pfam" id="PF16153">
    <property type="entry name" value="DUF4861"/>
    <property type="match status" value="1"/>
</dbReference>
<dbReference type="RefSeq" id="WP_154281196.1">
    <property type="nucleotide sequence ID" value="NZ_JBHUJQ010000001.1"/>
</dbReference>
<sequence length="431" mass="49035">MKGYKFRLLIFYKLIFQDFFIKRVCLPILIILVATQAWSQAKIPQHLIIIENDQSFKREGEIICIEKSKLKNMPSGFYPLIKKANKTLTSQLIDKDEDGRWDCLLIEVNLNANSKDTLKMEWVKTIDEISFPQVTNIRFSKKSKNALPEKEIEYLERSRGFTQNIADPVYQLEGPGIENDKVAFRSFFDKRNGKDIYGKVLSEPILNRVGLVGSWHKLQDWGMDILRTGNSLGAGGLAVQKNGNLYRLADADKTTFRAIAEGSLYAAFKLNFKKWDAAGRLKNGFEKVSIIKRDYFYKNEIKLSLADNEYLVTGIANFEGGEAVLKNHNSEYSSVFTYGDQADGTKTKLGLAILFPASQYASHATTSSSDSIPNTSYVALKPQKNKTYNIYFIACWEKTDPRFSTKAGFESYIQEVADKLNNPIKTKILYK</sequence>
<dbReference type="InterPro" id="IPR032342">
    <property type="entry name" value="DUF4861"/>
</dbReference>
<dbReference type="OrthoDB" id="9800230at2"/>
<organism evidence="1 2">
    <name type="scientific">Pedobacter petrophilus</name>
    <dbReference type="NCBI Taxonomy" id="1908241"/>
    <lineage>
        <taxon>Bacteria</taxon>
        <taxon>Pseudomonadati</taxon>
        <taxon>Bacteroidota</taxon>
        <taxon>Sphingobacteriia</taxon>
        <taxon>Sphingobacteriales</taxon>
        <taxon>Sphingobacteriaceae</taxon>
        <taxon>Pedobacter</taxon>
    </lineage>
</organism>
<accession>A0A7K0G175</accession>
<dbReference type="AlphaFoldDB" id="A0A7K0G175"/>
<evidence type="ECO:0000313" key="1">
    <source>
        <dbReference type="EMBL" id="MRX76969.1"/>
    </source>
</evidence>
<gene>
    <name evidence="1" type="ORF">GJU39_12815</name>
</gene>
<dbReference type="Proteomes" id="UP000487757">
    <property type="component" value="Unassembled WGS sequence"/>
</dbReference>
<dbReference type="EMBL" id="WKKH01000018">
    <property type="protein sequence ID" value="MRX76969.1"/>
    <property type="molecule type" value="Genomic_DNA"/>
</dbReference>
<reference evidence="1 2" key="1">
    <citation type="submission" date="2019-11" db="EMBL/GenBank/DDBJ databases">
        <title>Pedobacter petrophilus genome.</title>
        <authorList>
            <person name="Feldbauer M.J."/>
            <person name="Newman J.D."/>
        </authorList>
    </citation>
    <scope>NUCLEOTIDE SEQUENCE [LARGE SCALE GENOMIC DNA]</scope>
    <source>
        <strain evidence="1 2">LMG 29686</strain>
    </source>
</reference>
<proteinExistence type="predicted"/>